<evidence type="ECO:0000256" key="4">
    <source>
        <dbReference type="ARBA" id="ARBA00022822"/>
    </source>
</evidence>
<keyword evidence="6" id="KW-0413">Isomerase</keyword>
<evidence type="ECO:0000256" key="6">
    <source>
        <dbReference type="ARBA" id="ARBA00023235"/>
    </source>
</evidence>
<proteinExistence type="inferred from homology"/>
<organism evidence="8">
    <name type="scientific">marine metagenome</name>
    <dbReference type="NCBI Taxonomy" id="408172"/>
    <lineage>
        <taxon>unclassified sequences</taxon>
        <taxon>metagenomes</taxon>
        <taxon>ecological metagenomes</taxon>
    </lineage>
</organism>
<dbReference type="InterPro" id="IPR001240">
    <property type="entry name" value="PRAI_dom"/>
</dbReference>
<dbReference type="UniPathway" id="UPA00035">
    <property type="reaction ID" value="UER00042"/>
</dbReference>
<evidence type="ECO:0000256" key="2">
    <source>
        <dbReference type="ARBA" id="ARBA00012572"/>
    </source>
</evidence>
<evidence type="ECO:0000256" key="5">
    <source>
        <dbReference type="ARBA" id="ARBA00023141"/>
    </source>
</evidence>
<keyword evidence="4" id="KW-0822">Tryptophan biosynthesis</keyword>
<comment type="pathway">
    <text evidence="1">Amino-acid biosynthesis; L-tryptophan biosynthesis; L-tryptophan from chorismate: step 3/5.</text>
</comment>
<dbReference type="InterPro" id="IPR011060">
    <property type="entry name" value="RibuloseP-bd_barrel"/>
</dbReference>
<sequence>MFKICGLKDSQNAIVARENGASFLGFVFVHGVRREVSLDLAIRIIDEYRYESGRGGPALVGLFANQPIEEVNEIISECGLDYAQLCGEEDKSYWDEVDAEVIKQVKIDFGVNSKLINSDLDNIFGSGYIPLLDKYEKGTLGGTGKTFDWNVIGQFNLSGKFILAGGLTSKNVSQAIRVSQPWAVDVSTGVETDGAKDESKIFAFAAAVNDVKS</sequence>
<dbReference type="PANTHER" id="PTHR42894:SF1">
    <property type="entry name" value="N-(5'-PHOSPHORIBOSYL)ANTHRANILATE ISOMERASE"/>
    <property type="match status" value="1"/>
</dbReference>
<dbReference type="HAMAP" id="MF_00135">
    <property type="entry name" value="PRAI"/>
    <property type="match status" value="1"/>
</dbReference>
<gene>
    <name evidence="8" type="ORF">METZ01_LOCUS84339</name>
</gene>
<name>A0A381UTJ5_9ZZZZ</name>
<dbReference type="Gene3D" id="3.20.20.70">
    <property type="entry name" value="Aldolase class I"/>
    <property type="match status" value="1"/>
</dbReference>
<reference evidence="8" key="1">
    <citation type="submission" date="2018-05" db="EMBL/GenBank/DDBJ databases">
        <authorList>
            <person name="Lanie J.A."/>
            <person name="Ng W.-L."/>
            <person name="Kazmierczak K.M."/>
            <person name="Andrzejewski T.M."/>
            <person name="Davidsen T.M."/>
            <person name="Wayne K.J."/>
            <person name="Tettelin H."/>
            <person name="Glass J.I."/>
            <person name="Rusch D."/>
            <person name="Podicherti R."/>
            <person name="Tsui H.-C.T."/>
            <person name="Winkler M.E."/>
        </authorList>
    </citation>
    <scope>NUCLEOTIDE SEQUENCE</scope>
</reference>
<dbReference type="EC" id="5.3.1.24" evidence="2"/>
<dbReference type="InterPro" id="IPR013785">
    <property type="entry name" value="Aldolase_TIM"/>
</dbReference>
<dbReference type="CDD" id="cd00405">
    <property type="entry name" value="PRAI"/>
    <property type="match status" value="1"/>
</dbReference>
<accession>A0A381UTJ5</accession>
<dbReference type="InterPro" id="IPR044643">
    <property type="entry name" value="TrpF_fam"/>
</dbReference>
<keyword evidence="5" id="KW-0057">Aromatic amino acid biosynthesis</keyword>
<protein>
    <recommendedName>
        <fullName evidence="2">phosphoribosylanthranilate isomerase</fullName>
        <ecNumber evidence="2">5.3.1.24</ecNumber>
    </recommendedName>
</protein>
<evidence type="ECO:0000313" key="8">
    <source>
        <dbReference type="EMBL" id="SVA31485.1"/>
    </source>
</evidence>
<dbReference type="SUPFAM" id="SSF51366">
    <property type="entry name" value="Ribulose-phoshate binding barrel"/>
    <property type="match status" value="1"/>
</dbReference>
<keyword evidence="3" id="KW-0028">Amino-acid biosynthesis</keyword>
<dbReference type="AlphaFoldDB" id="A0A381UTJ5"/>
<evidence type="ECO:0000256" key="3">
    <source>
        <dbReference type="ARBA" id="ARBA00022605"/>
    </source>
</evidence>
<evidence type="ECO:0000256" key="1">
    <source>
        <dbReference type="ARBA" id="ARBA00004664"/>
    </source>
</evidence>
<dbReference type="GO" id="GO:0004640">
    <property type="term" value="F:phosphoribosylanthranilate isomerase activity"/>
    <property type="evidence" value="ECO:0007669"/>
    <property type="project" value="UniProtKB-EC"/>
</dbReference>
<evidence type="ECO:0000259" key="7">
    <source>
        <dbReference type="Pfam" id="PF00697"/>
    </source>
</evidence>
<dbReference type="GO" id="GO:0000162">
    <property type="term" value="P:L-tryptophan biosynthetic process"/>
    <property type="evidence" value="ECO:0007669"/>
    <property type="project" value="UniProtKB-UniPathway"/>
</dbReference>
<feature type="domain" description="N-(5'phosphoribosyl) anthranilate isomerase (PRAI)" evidence="7">
    <location>
        <begin position="3"/>
        <end position="205"/>
    </location>
</feature>
<dbReference type="EMBL" id="UINC01007112">
    <property type="protein sequence ID" value="SVA31485.1"/>
    <property type="molecule type" value="Genomic_DNA"/>
</dbReference>
<dbReference type="Pfam" id="PF00697">
    <property type="entry name" value="PRAI"/>
    <property type="match status" value="1"/>
</dbReference>
<dbReference type="PANTHER" id="PTHR42894">
    <property type="entry name" value="N-(5'-PHOSPHORIBOSYL)ANTHRANILATE ISOMERASE"/>
    <property type="match status" value="1"/>
</dbReference>